<accession>A0ABR4XB34</accession>
<keyword evidence="3" id="KW-1185">Reference proteome</keyword>
<feature type="transmembrane region" description="Helical" evidence="1">
    <location>
        <begin position="20"/>
        <end position="42"/>
    </location>
</feature>
<organism evidence="2 3">
    <name type="scientific">Knoellia flava TL1</name>
    <dbReference type="NCBI Taxonomy" id="1385518"/>
    <lineage>
        <taxon>Bacteria</taxon>
        <taxon>Bacillati</taxon>
        <taxon>Actinomycetota</taxon>
        <taxon>Actinomycetes</taxon>
        <taxon>Micrococcales</taxon>
        <taxon>Intrasporangiaceae</taxon>
        <taxon>Knoellia</taxon>
    </lineage>
</organism>
<keyword evidence="1" id="KW-0812">Transmembrane</keyword>
<keyword evidence="1" id="KW-0472">Membrane</keyword>
<dbReference type="Proteomes" id="UP000029990">
    <property type="component" value="Unassembled WGS sequence"/>
</dbReference>
<evidence type="ECO:0000313" key="2">
    <source>
        <dbReference type="EMBL" id="KGN29365.1"/>
    </source>
</evidence>
<feature type="transmembrane region" description="Helical" evidence="1">
    <location>
        <begin position="48"/>
        <end position="69"/>
    </location>
</feature>
<dbReference type="PANTHER" id="PTHR37309:SF1">
    <property type="entry name" value="SLR0284 PROTEIN"/>
    <property type="match status" value="1"/>
</dbReference>
<gene>
    <name evidence="2" type="ORF">N798_14245</name>
</gene>
<protein>
    <submittedName>
        <fullName evidence="2">Membrane protein</fullName>
    </submittedName>
</protein>
<dbReference type="InterPro" id="IPR007165">
    <property type="entry name" value="Phage_holin_4_2"/>
</dbReference>
<reference evidence="2 3" key="1">
    <citation type="submission" date="2013-08" db="EMBL/GenBank/DDBJ databases">
        <title>The genome sequence of Knoellia flava.</title>
        <authorList>
            <person name="Zhu W."/>
            <person name="Wang G."/>
        </authorList>
    </citation>
    <scope>NUCLEOTIDE SEQUENCE [LARGE SCALE GENOMIC DNA]</scope>
    <source>
        <strain evidence="2 3">TL1</strain>
    </source>
</reference>
<evidence type="ECO:0000313" key="3">
    <source>
        <dbReference type="Proteomes" id="UP000029990"/>
    </source>
</evidence>
<dbReference type="Pfam" id="PF04020">
    <property type="entry name" value="Phage_holin_4_2"/>
    <property type="match status" value="1"/>
</dbReference>
<comment type="caution">
    <text evidence="2">The sequence shown here is derived from an EMBL/GenBank/DDBJ whole genome shotgun (WGS) entry which is preliminary data.</text>
</comment>
<evidence type="ECO:0000256" key="1">
    <source>
        <dbReference type="SAM" id="Phobius"/>
    </source>
</evidence>
<feature type="transmembrane region" description="Helical" evidence="1">
    <location>
        <begin position="76"/>
        <end position="96"/>
    </location>
</feature>
<keyword evidence="1" id="KW-1133">Transmembrane helix</keyword>
<name>A0ABR4XB34_9MICO</name>
<dbReference type="EMBL" id="AVPI01000053">
    <property type="protein sequence ID" value="KGN29365.1"/>
    <property type="molecule type" value="Genomic_DNA"/>
</dbReference>
<dbReference type="PANTHER" id="PTHR37309">
    <property type="entry name" value="SLR0284 PROTEIN"/>
    <property type="match status" value="1"/>
</dbReference>
<feature type="transmembrane region" description="Helical" evidence="1">
    <location>
        <begin position="116"/>
        <end position="138"/>
    </location>
</feature>
<proteinExistence type="predicted"/>
<sequence length="144" mass="15891">MRVSRDDGGSWEHDRVQNFLIRVLINAVALWVAAWLVAGISFGDDDAWTSKVVTVVLVALVFGLVNAVIRPIAKVLSFPFIVLTLGLFTFIVNAFMLQITEWIAEPLGLAFTIDEFFWDAVIGAIIITVVSWLLSVVLPDGDDD</sequence>